<reference evidence="1" key="1">
    <citation type="submission" date="2021-01" db="EMBL/GenBank/DDBJ databases">
        <title>Genome sequence of Phenylobacterium sp. 20VBR1 isolated from a valley glaceir, Ny-Alesund, Svalbard.</title>
        <authorList>
            <person name="Thomas F.A."/>
            <person name="Krishnan K.P."/>
            <person name="Sinha R.K."/>
        </authorList>
    </citation>
    <scope>NUCLEOTIDE SEQUENCE</scope>
    <source>
        <strain evidence="1">20VBR1</strain>
    </source>
</reference>
<organism evidence="1">
    <name type="scientific">Phenylobacterium glaciei</name>
    <dbReference type="NCBI Taxonomy" id="2803784"/>
    <lineage>
        <taxon>Bacteria</taxon>
        <taxon>Pseudomonadati</taxon>
        <taxon>Pseudomonadota</taxon>
        <taxon>Alphaproteobacteria</taxon>
        <taxon>Caulobacterales</taxon>
        <taxon>Caulobacteraceae</taxon>
        <taxon>Phenylobacterium</taxon>
    </lineage>
</organism>
<name>A0A974S8Q1_9CAUL</name>
<dbReference type="AlphaFoldDB" id="A0A974S8Q1"/>
<evidence type="ECO:0000313" key="1">
    <source>
        <dbReference type="EMBL" id="QQZ51350.1"/>
    </source>
</evidence>
<gene>
    <name evidence="1" type="ORF">JKL49_10020</name>
</gene>
<dbReference type="EMBL" id="CP068570">
    <property type="protein sequence ID" value="QQZ51350.1"/>
    <property type="molecule type" value="Genomic_DNA"/>
</dbReference>
<sequence>MALLDALPLEAAGYAPYWVARAHVLGMAGAPGRQAAVQRAIGLTDDPRLRDFLVAQLG</sequence>
<protein>
    <submittedName>
        <fullName evidence="1">Uncharacterized protein</fullName>
    </submittedName>
</protein>
<proteinExistence type="predicted"/>
<accession>A0A974S8Q1</accession>